<reference evidence="7 8" key="1">
    <citation type="submission" date="2016-12" db="EMBL/GenBank/DDBJ databases">
        <authorList>
            <person name="Song W.-J."/>
            <person name="Kurnit D.M."/>
        </authorList>
    </citation>
    <scope>NUCLEOTIDE SEQUENCE [LARGE SCALE GENOMIC DNA]</scope>
    <source>
        <strain evidence="7 8">ATCC 43942</strain>
    </source>
</reference>
<comment type="function">
    <text evidence="3">Protects the bacterial cell from host peptidases.</text>
</comment>
<evidence type="ECO:0000256" key="3">
    <source>
        <dbReference type="PIRNR" id="PIRNR038980"/>
    </source>
</evidence>
<dbReference type="SMART" id="SM01419">
    <property type="entry name" value="Thiol-ester_cl"/>
    <property type="match status" value="1"/>
</dbReference>
<dbReference type="InterPro" id="IPR002890">
    <property type="entry name" value="MG2"/>
</dbReference>
<name>A0A1Z2SHZ1_VIBGA</name>
<dbReference type="Pfam" id="PF17973">
    <property type="entry name" value="bMG10"/>
    <property type="match status" value="1"/>
</dbReference>
<dbReference type="GO" id="GO:0005615">
    <property type="term" value="C:extracellular space"/>
    <property type="evidence" value="ECO:0007669"/>
    <property type="project" value="InterPro"/>
</dbReference>
<keyword evidence="2 4" id="KW-0732">Signal</keyword>
<keyword evidence="3" id="KW-0472">Membrane</keyword>
<dbReference type="Pfam" id="PF11974">
    <property type="entry name" value="bMG3"/>
    <property type="match status" value="1"/>
</dbReference>
<dbReference type="InterPro" id="IPR011625">
    <property type="entry name" value="A2M_N_BRD"/>
</dbReference>
<evidence type="ECO:0000313" key="7">
    <source>
        <dbReference type="EMBL" id="ASA56810.1"/>
    </source>
</evidence>
<dbReference type="Pfam" id="PF01835">
    <property type="entry name" value="MG2"/>
    <property type="match status" value="1"/>
</dbReference>
<dbReference type="InterPro" id="IPR041462">
    <property type="entry name" value="Bact_A2M_MG6"/>
</dbReference>
<dbReference type="SMART" id="SM01359">
    <property type="entry name" value="A2M_N_2"/>
    <property type="match status" value="1"/>
</dbReference>
<evidence type="ECO:0000256" key="4">
    <source>
        <dbReference type="SAM" id="SignalP"/>
    </source>
</evidence>
<evidence type="ECO:0000313" key="8">
    <source>
        <dbReference type="Proteomes" id="UP000196708"/>
    </source>
</evidence>
<dbReference type="InterPro" id="IPR047565">
    <property type="entry name" value="Alpha-macroglob_thiol-ester_cl"/>
</dbReference>
<dbReference type="InterPro" id="IPR001599">
    <property type="entry name" value="Macroglobln_a2"/>
</dbReference>
<dbReference type="RefSeq" id="WP_198298112.1">
    <property type="nucleotide sequence ID" value="NZ_CP018835.1"/>
</dbReference>
<dbReference type="InterPro" id="IPR041246">
    <property type="entry name" value="Bact_MG10"/>
</dbReference>
<dbReference type="Pfam" id="PF21142">
    <property type="entry name" value="A2M_bMG2"/>
    <property type="match status" value="1"/>
</dbReference>
<dbReference type="PIRSF" id="PIRSF038980">
    <property type="entry name" value="A2M_bac"/>
    <property type="match status" value="1"/>
</dbReference>
<accession>A0A1Z2SHZ1</accession>
<evidence type="ECO:0000259" key="5">
    <source>
        <dbReference type="SMART" id="SM01359"/>
    </source>
</evidence>
<dbReference type="InterPro" id="IPR008930">
    <property type="entry name" value="Terpenoid_cyclase/PrenylTrfase"/>
</dbReference>
<evidence type="ECO:0000256" key="1">
    <source>
        <dbReference type="ARBA" id="ARBA00010556"/>
    </source>
</evidence>
<dbReference type="Pfam" id="PF17972">
    <property type="entry name" value="bMG5"/>
    <property type="match status" value="1"/>
</dbReference>
<dbReference type="KEGG" id="vga:BSQ33_14655"/>
<dbReference type="InterPro" id="IPR026284">
    <property type="entry name" value="A2MG_proteobact"/>
</dbReference>
<dbReference type="Gene3D" id="2.60.40.1930">
    <property type="match status" value="1"/>
</dbReference>
<proteinExistence type="inferred from homology"/>
<dbReference type="Pfam" id="PF07703">
    <property type="entry name" value="A2M_BRD"/>
    <property type="match status" value="1"/>
</dbReference>
<dbReference type="Pfam" id="PF17962">
    <property type="entry name" value="bMG6"/>
    <property type="match status" value="1"/>
</dbReference>
<organism evidence="7 8">
    <name type="scientific">Vibrio gazogenes</name>
    <dbReference type="NCBI Taxonomy" id="687"/>
    <lineage>
        <taxon>Bacteria</taxon>
        <taxon>Pseudomonadati</taxon>
        <taxon>Pseudomonadota</taxon>
        <taxon>Gammaproteobacteria</taxon>
        <taxon>Vibrionales</taxon>
        <taxon>Vibrionaceae</taxon>
        <taxon>Vibrio</taxon>
    </lineage>
</organism>
<dbReference type="InterPro" id="IPR040639">
    <property type="entry name" value="A2MG_MG1"/>
</dbReference>
<dbReference type="SUPFAM" id="SSF48239">
    <property type="entry name" value="Terpenoid cyclases/Protein prenyltransferases"/>
    <property type="match status" value="1"/>
</dbReference>
<dbReference type="CDD" id="cd02891">
    <property type="entry name" value="A2M_like"/>
    <property type="match status" value="1"/>
</dbReference>
<dbReference type="InterPro" id="IPR011626">
    <property type="entry name" value="Alpha-macroglobulin_TED"/>
</dbReference>
<keyword evidence="3" id="KW-0646">Protease inhibitor</keyword>
<comment type="similarity">
    <text evidence="1">Belongs to the protease inhibitor I39 (alpha-2-macroglobulin) family. Bacterial alpha-2-macroglobulin subfamily.</text>
</comment>
<feature type="signal peptide" evidence="4">
    <location>
        <begin position="1"/>
        <end position="24"/>
    </location>
</feature>
<protein>
    <recommendedName>
        <fullName evidence="3">Alpha-2-macroglobulin</fullName>
    </recommendedName>
</protein>
<dbReference type="EMBL" id="CP018835">
    <property type="protein sequence ID" value="ASA56810.1"/>
    <property type="molecule type" value="Genomic_DNA"/>
</dbReference>
<dbReference type="Pfam" id="PF00207">
    <property type="entry name" value="A2M"/>
    <property type="match status" value="1"/>
</dbReference>
<dbReference type="Pfam" id="PF17970">
    <property type="entry name" value="bMG1"/>
    <property type="match status" value="1"/>
</dbReference>
<sequence>MWSSLLRFHLIWMSLLLLSGTLQAADFYVSDISETTQDDAPALVIRFTSPVDPRTDLSKSVAITPNPTTGNIWIPQNNGRQWVLPFVEPSTEYTIKVDPQLQSVGGVTLSEKDSEGQEHPFERTVKTRKIVPGANFSDKGSFLVGNIQNGIPVTVINQKSVDLDVFRVRDDALDRFIHETSFQGMNNYYRLQRLKKYADLVHTARYDNDAKPNQRKTYNLNLDPVLDKNSPGIYVAVIRKAGDYDYAYDTAVFTITDIGLHVRKYQDSLVVYSHSIATAKPMGNVDLRFLWPKTKKQAAHDQTGKTALDGSYQLATNDLPKVVVARHGNSISFLKLDQGALDLSAYPNVPSLHRQYQMFMYGPRDLYRPGEAVSINLLLRDFDGQKVAGLPLTAKLYDARGERKKQFTWQPESTNLYQTGFQLDDNAPTGKWRLEVSINDDYVNTYWFQVEDFLPETLTLSFYDGVPNQTHYAPVSGSFEVPIQADYLYGAPAAGNHADAVIMVSPATSPFPALKDFYFGYAKEKISRRTLKTPAIQLDQTGKGAISVPANWSNISVPLQYLVSASVYESGGRPVTRNQQVIQLPDYDKLVGVHPLFKGRPASDGTVQFELLSVNQQGKPVSDQLNVRMSRKYREYFWEYNESRGWYWNYKSHIYAVGSEKVDVKGDSVTVDFPVQWGTYILEVTSASGAKTTFEFETEWSWGNQNSSNIKPDMLQMALDKDHYEPGDSAKLRLTSPITGDGIINVESTHGVQYSLHQQIHKGDNEVSIDIQRDWNRHDLYITAMVLTPADQVTEVAPKRALGITHLSIIRPDAIATVELTTKDKTQPNKAVNAHINVTNLSKLGDQQLYATVALVDKGVLNITHYQPPRPEQYFYAPRRFESEYFDIYGKIINNLGYDMIRQKFGGDAFDESDAALSRGGKKPKSDVQIVSFLSEPVTVVNGEADVSFELPSFNGKLEWMVVVYGDHSYGSAHQEMIVADKLVSQIAMPRFLAMGDNSQVNIDLHNLSDTDQTLEVSVEVSGAVTSEGLQQTLALADKEKTVLTIPVTGADIEGQGVIQLNASNGDDINITRTWRLGVRSPYPWATHQLRATIEPGAQWQPDVDLSELRDSSVQAMLTISNRPAINFTSQFNNLLQYPYGCLEQTTSSTYPWLLLDEAMVKKFDLNSSIEQQFQQPFSEAFRQEQIQKGIEKLKAKQLSQGGFGYWDASSWESRWGTVYATELLIDARKQGIVIDDDMLKRAIKRLTFFVNNNPKSEMWSESPDYYQFSYRAYAAFVLAKADAISLGFVRRLYSQAMTNYEGEGDSKPIRLDQSGLAWMHLAGALQQLNDTARAQKALELTLKIERKPNAYYRDYGSVVRDQALSLAVALEIGLDDGTLADQMINSLHNKRWFSTQERIALLKVARQYANKTSRWDATIQLSSSEQSLVKTQAFNAVFDADKLRQLKGIIAHDQKLYASLQYQGAPSDIPQPYSEGVSIRRQYYDLAGQPTIPTTLTSGDLVIVELSLATVDDDIRIPDALVVDLLPAGLVLENQNLSNASVDLDSIMIDEKPLGSYFRENHVQHQEYRDDRFVASVSLNHRAVKKLYYLARAVTPGTYQVAPPFVEDMYRPHYRAVGSSLKTLQIQPRE</sequence>
<feature type="domain" description="Alpha-2-macroglobulin bait region" evidence="5">
    <location>
        <begin position="715"/>
        <end position="863"/>
    </location>
</feature>
<dbReference type="Pfam" id="PF07678">
    <property type="entry name" value="TED_complement"/>
    <property type="match status" value="1"/>
</dbReference>
<dbReference type="PANTHER" id="PTHR40094:SF1">
    <property type="entry name" value="UBIQUITIN DOMAIN-CONTAINING PROTEIN"/>
    <property type="match status" value="1"/>
</dbReference>
<evidence type="ECO:0000256" key="2">
    <source>
        <dbReference type="ARBA" id="ARBA00022729"/>
    </source>
</evidence>
<keyword evidence="3" id="KW-1003">Cell membrane</keyword>
<dbReference type="PANTHER" id="PTHR40094">
    <property type="entry name" value="ALPHA-2-MACROGLOBULIN HOMOLOG"/>
    <property type="match status" value="1"/>
</dbReference>
<feature type="chain" id="PRO_5012870839" description="Alpha-2-macroglobulin" evidence="4">
    <location>
        <begin position="25"/>
        <end position="1631"/>
    </location>
</feature>
<gene>
    <name evidence="7" type="ORF">BSQ33_14655</name>
</gene>
<dbReference type="InterPro" id="IPR049120">
    <property type="entry name" value="A2M_bMG2"/>
</dbReference>
<dbReference type="InterPro" id="IPR021868">
    <property type="entry name" value="Alpha_2_Macroglob_MG3"/>
</dbReference>
<evidence type="ECO:0000259" key="6">
    <source>
        <dbReference type="SMART" id="SM01360"/>
    </source>
</evidence>
<dbReference type="Gene3D" id="1.50.10.20">
    <property type="match status" value="1"/>
</dbReference>
<dbReference type="InterPro" id="IPR051802">
    <property type="entry name" value="YfhM-like"/>
</dbReference>
<dbReference type="InterPro" id="IPR041203">
    <property type="entry name" value="Bact_A2M_MG5"/>
</dbReference>
<dbReference type="Proteomes" id="UP000196708">
    <property type="component" value="Chromosome 1"/>
</dbReference>
<dbReference type="SMART" id="SM01360">
    <property type="entry name" value="A2M"/>
    <property type="match status" value="1"/>
</dbReference>
<dbReference type="GO" id="GO:0004866">
    <property type="term" value="F:endopeptidase inhibitor activity"/>
    <property type="evidence" value="ECO:0007669"/>
    <property type="project" value="UniProtKB-UniRule"/>
</dbReference>
<feature type="domain" description="Alpha-2-macroglobulin" evidence="6">
    <location>
        <begin position="932"/>
        <end position="1019"/>
    </location>
</feature>